<dbReference type="EMBL" id="ABCC02000032">
    <property type="protein sequence ID" value="EDP16075.1"/>
    <property type="molecule type" value="Genomic_DNA"/>
</dbReference>
<protein>
    <submittedName>
        <fullName evidence="1">Uncharacterized protein</fullName>
    </submittedName>
</protein>
<comment type="caution">
    <text evidence="1">The sequence shown here is derived from an EMBL/GenBank/DDBJ whole genome shotgun (WGS) entry which is preliminary data.</text>
</comment>
<name>A8RT14_ENTBW</name>
<reference evidence="1 2" key="2">
    <citation type="submission" date="2007-09" db="EMBL/GenBank/DDBJ databases">
        <title>Draft genome sequence of Clostridium bolteae (ATCC BAA-613).</title>
        <authorList>
            <person name="Sudarsanam P."/>
            <person name="Ley R."/>
            <person name="Guruge J."/>
            <person name="Turnbaugh P.J."/>
            <person name="Mahowald M."/>
            <person name="Liep D."/>
            <person name="Gordon J."/>
        </authorList>
    </citation>
    <scope>NUCLEOTIDE SEQUENCE [LARGE SCALE GENOMIC DNA]</scope>
    <source>
        <strain evidence="2">ATCC BAA-613 / DSM 15670 / CCUG 46953 / JCM 12243 / WAL 16351</strain>
    </source>
</reference>
<gene>
    <name evidence="1" type="ORF">CLOBOL_03512</name>
</gene>
<organism evidence="1 2">
    <name type="scientific">Enterocloster bolteae (strain ATCC BAA-613 / DSM 15670 / CCUG 46953 / JCM 12243 / WAL 16351)</name>
    <name type="common">Clostridium bolteae</name>
    <dbReference type="NCBI Taxonomy" id="411902"/>
    <lineage>
        <taxon>Bacteria</taxon>
        <taxon>Bacillati</taxon>
        <taxon>Bacillota</taxon>
        <taxon>Clostridia</taxon>
        <taxon>Lachnospirales</taxon>
        <taxon>Lachnospiraceae</taxon>
        <taxon>Enterocloster</taxon>
    </lineage>
</organism>
<dbReference type="HOGENOM" id="CLU_3342191_0_0_9"/>
<accession>A8RT14</accession>
<proteinExistence type="predicted"/>
<sequence length="37" mass="4110">MAGKLPSNVNLASGGFCLLHCKQIFCKTDVHDKYKNK</sequence>
<dbReference type="Proteomes" id="UP000005396">
    <property type="component" value="Unassembled WGS sequence"/>
</dbReference>
<reference evidence="1 2" key="1">
    <citation type="submission" date="2007-08" db="EMBL/GenBank/DDBJ databases">
        <authorList>
            <person name="Fulton L."/>
            <person name="Clifton S."/>
            <person name="Fulton B."/>
            <person name="Xu J."/>
            <person name="Minx P."/>
            <person name="Pepin K.H."/>
            <person name="Johnson M."/>
            <person name="Thiruvilangam P."/>
            <person name="Bhonagiri V."/>
            <person name="Nash W.E."/>
            <person name="Mardis E.R."/>
            <person name="Wilson R.K."/>
        </authorList>
    </citation>
    <scope>NUCLEOTIDE SEQUENCE [LARGE SCALE GENOMIC DNA]</scope>
    <source>
        <strain evidence="2">ATCC BAA-613 / DSM 15670 / CCUG 46953 / JCM 12243 / WAL 16351</strain>
    </source>
</reference>
<dbReference type="AlphaFoldDB" id="A8RT14"/>
<dbReference type="PaxDb" id="411902-CLOBOL_03512"/>
<evidence type="ECO:0000313" key="1">
    <source>
        <dbReference type="EMBL" id="EDP16075.1"/>
    </source>
</evidence>
<evidence type="ECO:0000313" key="2">
    <source>
        <dbReference type="Proteomes" id="UP000005396"/>
    </source>
</evidence>